<name>A0A1H9TQN8_9LACT</name>
<organism evidence="1 2">
    <name type="scientific">Isobaculum melis</name>
    <dbReference type="NCBI Taxonomy" id="142588"/>
    <lineage>
        <taxon>Bacteria</taxon>
        <taxon>Bacillati</taxon>
        <taxon>Bacillota</taxon>
        <taxon>Bacilli</taxon>
        <taxon>Lactobacillales</taxon>
        <taxon>Carnobacteriaceae</taxon>
        <taxon>Isobaculum</taxon>
    </lineage>
</organism>
<dbReference type="OrthoDB" id="2156798at2"/>
<evidence type="ECO:0000313" key="2">
    <source>
        <dbReference type="Proteomes" id="UP000198948"/>
    </source>
</evidence>
<sequence>MQMIEYEQAGVYESGLIKQISFPTIIVETEEGQEIEIKATKKQKSDPLFWRALTDIWQAKIWLPFHVGLKQFRDSDWVVEMA</sequence>
<dbReference type="Proteomes" id="UP000198948">
    <property type="component" value="Unassembled WGS sequence"/>
</dbReference>
<reference evidence="1 2" key="1">
    <citation type="submission" date="2016-10" db="EMBL/GenBank/DDBJ databases">
        <authorList>
            <person name="de Groot N.N."/>
        </authorList>
    </citation>
    <scope>NUCLEOTIDE SEQUENCE [LARGE SCALE GENOMIC DNA]</scope>
    <source>
        <strain evidence="1 2">DSM 13760</strain>
    </source>
</reference>
<dbReference type="RefSeq" id="WP_092653261.1">
    <property type="nucleotide sequence ID" value="NZ_FOHA01000015.1"/>
</dbReference>
<dbReference type="AlphaFoldDB" id="A0A1H9TQN8"/>
<evidence type="ECO:0000313" key="1">
    <source>
        <dbReference type="EMBL" id="SER99486.1"/>
    </source>
</evidence>
<dbReference type="STRING" id="142588.SAMN04488559_11571"/>
<protein>
    <submittedName>
        <fullName evidence="1">Uncharacterized protein</fullName>
    </submittedName>
</protein>
<proteinExistence type="predicted"/>
<keyword evidence="2" id="KW-1185">Reference proteome</keyword>
<dbReference type="EMBL" id="FOHA01000015">
    <property type="protein sequence ID" value="SER99486.1"/>
    <property type="molecule type" value="Genomic_DNA"/>
</dbReference>
<gene>
    <name evidence="1" type="ORF">SAMN04488559_11571</name>
</gene>
<accession>A0A1H9TQN8</accession>